<reference evidence="1" key="2">
    <citation type="submission" date="2023-06" db="EMBL/GenBank/DDBJ databases">
        <authorList>
            <consortium name="Lawrence Berkeley National Laboratory"/>
            <person name="Haridas S."/>
            <person name="Hensen N."/>
            <person name="Bonometti L."/>
            <person name="Westerberg I."/>
            <person name="Brannstrom I.O."/>
            <person name="Guillou S."/>
            <person name="Cros-Aarteil S."/>
            <person name="Calhoun S."/>
            <person name="Kuo A."/>
            <person name="Mondo S."/>
            <person name="Pangilinan J."/>
            <person name="Riley R."/>
            <person name="Labutti K."/>
            <person name="Andreopoulos B."/>
            <person name="Lipzen A."/>
            <person name="Chen C."/>
            <person name="Yanf M."/>
            <person name="Daum C."/>
            <person name="Ng V."/>
            <person name="Clum A."/>
            <person name="Steindorff A."/>
            <person name="Ohm R."/>
            <person name="Martin F."/>
            <person name="Silar P."/>
            <person name="Natvig D."/>
            <person name="Lalanne C."/>
            <person name="Gautier V."/>
            <person name="Ament-Velasquez S.L."/>
            <person name="Kruys A."/>
            <person name="Hutchinson M.I."/>
            <person name="Powell A.J."/>
            <person name="Barry K."/>
            <person name="Miller A.N."/>
            <person name="Grigoriev I.V."/>
            <person name="Debuchy R."/>
            <person name="Gladieux P."/>
            <person name="Thoren M.H."/>
            <person name="Johannesson H."/>
        </authorList>
    </citation>
    <scope>NUCLEOTIDE SEQUENCE</scope>
    <source>
        <strain evidence="1">CBS 958.72</strain>
    </source>
</reference>
<dbReference type="AlphaFoldDB" id="A0AAE0NDK6"/>
<evidence type="ECO:0000313" key="1">
    <source>
        <dbReference type="EMBL" id="KAK3379379.1"/>
    </source>
</evidence>
<dbReference type="EMBL" id="JAULSN010000002">
    <property type="protein sequence ID" value="KAK3379379.1"/>
    <property type="molecule type" value="Genomic_DNA"/>
</dbReference>
<organism evidence="1 2">
    <name type="scientific">Lasiosphaeria ovina</name>
    <dbReference type="NCBI Taxonomy" id="92902"/>
    <lineage>
        <taxon>Eukaryota</taxon>
        <taxon>Fungi</taxon>
        <taxon>Dikarya</taxon>
        <taxon>Ascomycota</taxon>
        <taxon>Pezizomycotina</taxon>
        <taxon>Sordariomycetes</taxon>
        <taxon>Sordariomycetidae</taxon>
        <taxon>Sordariales</taxon>
        <taxon>Lasiosphaeriaceae</taxon>
        <taxon>Lasiosphaeria</taxon>
    </lineage>
</organism>
<comment type="caution">
    <text evidence="1">The sequence shown here is derived from an EMBL/GenBank/DDBJ whole genome shotgun (WGS) entry which is preliminary data.</text>
</comment>
<protein>
    <submittedName>
        <fullName evidence="1">Uncharacterized protein</fullName>
    </submittedName>
</protein>
<dbReference type="Proteomes" id="UP001287356">
    <property type="component" value="Unassembled WGS sequence"/>
</dbReference>
<gene>
    <name evidence="1" type="ORF">B0T24DRAFT_611614</name>
</gene>
<proteinExistence type="predicted"/>
<sequence>MSRDFPPPARQATLEEMLARPPGKWSLKGYVQRAREDVKGTTTAEDDAADAAKRARAFADAKLALLRDSGVLNDRIGRLPQRRI</sequence>
<keyword evidence="2" id="KW-1185">Reference proteome</keyword>
<accession>A0AAE0NDK6</accession>
<name>A0AAE0NDK6_9PEZI</name>
<reference evidence="1" key="1">
    <citation type="journal article" date="2023" name="Mol. Phylogenet. Evol.">
        <title>Genome-scale phylogeny and comparative genomics of the fungal order Sordariales.</title>
        <authorList>
            <person name="Hensen N."/>
            <person name="Bonometti L."/>
            <person name="Westerberg I."/>
            <person name="Brannstrom I.O."/>
            <person name="Guillou S."/>
            <person name="Cros-Aarteil S."/>
            <person name="Calhoun S."/>
            <person name="Haridas S."/>
            <person name="Kuo A."/>
            <person name="Mondo S."/>
            <person name="Pangilinan J."/>
            <person name="Riley R."/>
            <person name="LaButti K."/>
            <person name="Andreopoulos B."/>
            <person name="Lipzen A."/>
            <person name="Chen C."/>
            <person name="Yan M."/>
            <person name="Daum C."/>
            <person name="Ng V."/>
            <person name="Clum A."/>
            <person name="Steindorff A."/>
            <person name="Ohm R.A."/>
            <person name="Martin F."/>
            <person name="Silar P."/>
            <person name="Natvig D.O."/>
            <person name="Lalanne C."/>
            <person name="Gautier V."/>
            <person name="Ament-Velasquez S.L."/>
            <person name="Kruys A."/>
            <person name="Hutchinson M.I."/>
            <person name="Powell A.J."/>
            <person name="Barry K."/>
            <person name="Miller A.N."/>
            <person name="Grigoriev I.V."/>
            <person name="Debuchy R."/>
            <person name="Gladieux P."/>
            <person name="Hiltunen Thoren M."/>
            <person name="Johannesson H."/>
        </authorList>
    </citation>
    <scope>NUCLEOTIDE SEQUENCE</scope>
    <source>
        <strain evidence="1">CBS 958.72</strain>
    </source>
</reference>
<evidence type="ECO:0000313" key="2">
    <source>
        <dbReference type="Proteomes" id="UP001287356"/>
    </source>
</evidence>